<dbReference type="RefSeq" id="WP_353548139.1">
    <property type="nucleotide sequence ID" value="NZ_AP029612.1"/>
</dbReference>
<dbReference type="PANTHER" id="PTHR38471">
    <property type="entry name" value="FOUR HELIX BUNDLE PROTEIN"/>
    <property type="match status" value="1"/>
</dbReference>
<dbReference type="Gene3D" id="1.20.1440.60">
    <property type="entry name" value="23S rRNA-intervening sequence"/>
    <property type="match status" value="1"/>
</dbReference>
<dbReference type="PANTHER" id="PTHR38471:SF2">
    <property type="entry name" value="FOUR HELIX BUNDLE PROTEIN"/>
    <property type="match status" value="1"/>
</dbReference>
<dbReference type="NCBIfam" id="TIGR02436">
    <property type="entry name" value="four helix bundle protein"/>
    <property type="match status" value="1"/>
</dbReference>
<protein>
    <recommendedName>
        <fullName evidence="2">Four helix bundle protein</fullName>
    </recommendedName>
</protein>
<dbReference type="InterPro" id="IPR036583">
    <property type="entry name" value="23S_rRNA_IVS_sf"/>
</dbReference>
<organism evidence="1">
    <name type="scientific">Sediminibacterium sp. KACHI17</name>
    <dbReference type="NCBI Taxonomy" id="1751071"/>
    <lineage>
        <taxon>Bacteria</taxon>
        <taxon>Pseudomonadati</taxon>
        <taxon>Bacteroidota</taxon>
        <taxon>Chitinophagia</taxon>
        <taxon>Chitinophagales</taxon>
        <taxon>Chitinophagaceae</taxon>
        <taxon>Sediminibacterium</taxon>
    </lineage>
</organism>
<sequence>MDRQELENRTKHFHIEIIQLCLLLPKNNVGFEIGKQLIRSAGSVAANYRASKRAKSIADFIYKIEIVLEESDESLYWLQILQETVIVNDNRIYRLIREAHELTAIFSATTKTNLTFDICHLTYHNFSSSSTTPSLLKIKYPSLSLLMPSFS</sequence>
<evidence type="ECO:0008006" key="2">
    <source>
        <dbReference type="Google" id="ProtNLM"/>
    </source>
</evidence>
<gene>
    <name evidence="1" type="ORF">KACHI17_13780</name>
</gene>
<evidence type="ECO:0000313" key="1">
    <source>
        <dbReference type="EMBL" id="BFG70497.1"/>
    </source>
</evidence>
<dbReference type="InterPro" id="IPR012657">
    <property type="entry name" value="23S_rRNA-intervening_sequence"/>
</dbReference>
<reference evidence="1" key="1">
    <citation type="submission" date="2024-02" db="EMBL/GenBank/DDBJ databases">
        <title>Sediminibacterium planktonica sp. nov. and Sediminibacterium longus sp. nov., isolated from surface lake and river water.</title>
        <authorList>
            <person name="Watanabe K."/>
            <person name="Takemine S."/>
            <person name="Ishii Y."/>
            <person name="Ogata Y."/>
            <person name="Shindo C."/>
            <person name="Suda W."/>
        </authorList>
    </citation>
    <scope>NUCLEOTIDE SEQUENCE</scope>
    <source>
        <strain evidence="1">KACHI17</strain>
    </source>
</reference>
<dbReference type="EMBL" id="AP029612">
    <property type="protein sequence ID" value="BFG70497.1"/>
    <property type="molecule type" value="Genomic_DNA"/>
</dbReference>
<dbReference type="SUPFAM" id="SSF158446">
    <property type="entry name" value="IVS-encoded protein-like"/>
    <property type="match status" value="1"/>
</dbReference>
<dbReference type="AlphaFoldDB" id="A0AAT9GIT3"/>
<accession>A0AAT9GIT3</accession>
<name>A0AAT9GIT3_9BACT</name>
<proteinExistence type="predicted"/>
<dbReference type="Pfam" id="PF05635">
    <property type="entry name" value="23S_rRNA_IVP"/>
    <property type="match status" value="1"/>
</dbReference>